<feature type="domain" description="PepSY" evidence="3">
    <location>
        <begin position="143"/>
        <end position="199"/>
    </location>
</feature>
<organism evidence="4 5">
    <name type="scientific">Listeria aquatica</name>
    <dbReference type="NCBI Taxonomy" id="1494960"/>
    <lineage>
        <taxon>Bacteria</taxon>
        <taxon>Bacillati</taxon>
        <taxon>Bacillota</taxon>
        <taxon>Bacilli</taxon>
        <taxon>Bacillales</taxon>
        <taxon>Listeriaceae</taxon>
        <taxon>Listeria</taxon>
    </lineage>
</organism>
<evidence type="ECO:0000256" key="1">
    <source>
        <dbReference type="SAM" id="MobiDB-lite"/>
    </source>
</evidence>
<proteinExistence type="predicted"/>
<evidence type="ECO:0000313" key="4">
    <source>
        <dbReference type="EMBL" id="MBC1521241.1"/>
    </source>
</evidence>
<feature type="domain" description="PepSY" evidence="3">
    <location>
        <begin position="62"/>
        <end position="119"/>
    </location>
</feature>
<evidence type="ECO:0000256" key="2">
    <source>
        <dbReference type="SAM" id="SignalP"/>
    </source>
</evidence>
<feature type="signal peptide" evidence="2">
    <location>
        <begin position="1"/>
        <end position="21"/>
    </location>
</feature>
<feature type="chain" id="PRO_5038380898" description="PepSY domain-containing protein" evidence="2">
    <location>
        <begin position="22"/>
        <end position="202"/>
    </location>
</feature>
<comment type="caution">
    <text evidence="4">The sequence shown here is derived from an EMBL/GenBank/DDBJ whole genome shotgun (WGS) entry which is preliminary data.</text>
</comment>
<sequence length="202" mass="22073">MKKWGLLAVPVVALALLGACGNDDDHDDHGGNSNGTNTTKSEQKSTTGNQSSNDLNGKKLSLSFQDVIKQFEDKYANAVITSVELEEDSGRIIYSVEGMDDQNEYKLKLDAESKEVLEDQKEAVDNEDKQELDQEKLDLKGLISESDAMKKAVAEVDGPVSSIELDRSYQDTVYDVSVETGSDDSEVRINAKTGKVLSVDPH</sequence>
<dbReference type="Pfam" id="PF03413">
    <property type="entry name" value="PepSY"/>
    <property type="match status" value="2"/>
</dbReference>
<dbReference type="RefSeq" id="WP_185373038.1">
    <property type="nucleotide sequence ID" value="NZ_JAARRM010000002.1"/>
</dbReference>
<evidence type="ECO:0000259" key="3">
    <source>
        <dbReference type="Pfam" id="PF03413"/>
    </source>
</evidence>
<protein>
    <recommendedName>
        <fullName evidence="3">PepSY domain-containing protein</fullName>
    </recommendedName>
</protein>
<feature type="region of interest" description="Disordered" evidence="1">
    <location>
        <begin position="22"/>
        <end position="57"/>
    </location>
</feature>
<dbReference type="Gene3D" id="3.10.450.40">
    <property type="match status" value="2"/>
</dbReference>
<dbReference type="PROSITE" id="PS51257">
    <property type="entry name" value="PROKAR_LIPOPROTEIN"/>
    <property type="match status" value="1"/>
</dbReference>
<feature type="compositionally biased region" description="Polar residues" evidence="1">
    <location>
        <begin position="44"/>
        <end position="55"/>
    </location>
</feature>
<evidence type="ECO:0000313" key="5">
    <source>
        <dbReference type="Proteomes" id="UP000559885"/>
    </source>
</evidence>
<dbReference type="EMBL" id="JAARRM010000002">
    <property type="protein sequence ID" value="MBC1521241.1"/>
    <property type="molecule type" value="Genomic_DNA"/>
</dbReference>
<dbReference type="AlphaFoldDB" id="A0A841ZRJ9"/>
<gene>
    <name evidence="4" type="ORF">HB912_06245</name>
</gene>
<keyword evidence="2" id="KW-0732">Signal</keyword>
<dbReference type="Proteomes" id="UP000559885">
    <property type="component" value="Unassembled WGS sequence"/>
</dbReference>
<dbReference type="InterPro" id="IPR025711">
    <property type="entry name" value="PepSY"/>
</dbReference>
<name>A0A841ZRJ9_9LIST</name>
<reference evidence="4 5" key="1">
    <citation type="submission" date="2020-03" db="EMBL/GenBank/DDBJ databases">
        <title>Soil Listeria distribution.</title>
        <authorList>
            <person name="Liao J."/>
            <person name="Wiedmann M."/>
        </authorList>
    </citation>
    <scope>NUCLEOTIDE SEQUENCE [LARGE SCALE GENOMIC DNA]</scope>
    <source>
        <strain evidence="4 5">FSL L7-1507</strain>
    </source>
</reference>
<accession>A0A841ZRJ9</accession>